<accession>A0AAV5AXM2</accession>
<dbReference type="EMBL" id="BQKA01000012">
    <property type="protein sequence ID" value="GJM49758.1"/>
    <property type="molecule type" value="Genomic_DNA"/>
</dbReference>
<evidence type="ECO:0000313" key="3">
    <source>
        <dbReference type="Proteomes" id="UP001207736"/>
    </source>
</evidence>
<name>A0AAV5AXM2_9FLAO</name>
<reference evidence="1 4" key="1">
    <citation type="submission" date="2021-11" db="EMBL/GenBank/DDBJ databases">
        <title>Draft genome sequence of Capnocytophaga sp. strain KC07075 isolated from cat oral cavity.</title>
        <authorList>
            <person name="Suzuki M."/>
            <person name="Imaoka K."/>
            <person name="Kimura M."/>
            <person name="Morikawa S."/>
            <person name="Maeda K."/>
        </authorList>
    </citation>
    <scope>NUCLEOTIDE SEQUENCE</scope>
    <source>
        <strain evidence="1">KC07075</strain>
        <strain evidence="2 4">KC07079</strain>
    </source>
</reference>
<proteinExistence type="predicted"/>
<dbReference type="AlphaFoldDB" id="A0AAV5AXM2"/>
<organism evidence="1 3">
    <name type="scientific">Capnocytophaga catalasegens</name>
    <dbReference type="NCBI Taxonomy" id="1004260"/>
    <lineage>
        <taxon>Bacteria</taxon>
        <taxon>Pseudomonadati</taxon>
        <taxon>Bacteroidota</taxon>
        <taxon>Flavobacteriia</taxon>
        <taxon>Flavobacteriales</taxon>
        <taxon>Flavobacteriaceae</taxon>
        <taxon>Capnocytophaga</taxon>
    </lineage>
</organism>
<evidence type="ECO:0008006" key="5">
    <source>
        <dbReference type="Google" id="ProtNLM"/>
    </source>
</evidence>
<dbReference type="Proteomes" id="UP001208692">
    <property type="component" value="Unassembled WGS sequence"/>
</dbReference>
<evidence type="ECO:0000313" key="1">
    <source>
        <dbReference type="EMBL" id="GJM49758.1"/>
    </source>
</evidence>
<dbReference type="RefSeq" id="WP_264846241.1">
    <property type="nucleotide sequence ID" value="NZ_BPMA01000018.1"/>
</dbReference>
<evidence type="ECO:0000313" key="4">
    <source>
        <dbReference type="Proteomes" id="UP001208692"/>
    </source>
</evidence>
<gene>
    <name evidence="1" type="ORF">RCZ15_07330</name>
    <name evidence="2" type="ORF">RCZ16_11400</name>
</gene>
<dbReference type="Proteomes" id="UP001207736">
    <property type="component" value="Unassembled WGS sequence"/>
</dbReference>
<dbReference type="Pfam" id="PF19775">
    <property type="entry name" value="DUF6261"/>
    <property type="match status" value="1"/>
</dbReference>
<evidence type="ECO:0000313" key="2">
    <source>
        <dbReference type="EMBL" id="GJM52823.1"/>
    </source>
</evidence>
<protein>
    <recommendedName>
        <fullName evidence="5">Hemagglutinin</fullName>
    </recommendedName>
</protein>
<dbReference type="EMBL" id="BQKB01000018">
    <property type="protein sequence ID" value="GJM52823.1"/>
    <property type="molecule type" value="Genomic_DNA"/>
</dbReference>
<sequence length="236" mass="26725">MKISLQKISTKNLATLTKRIITLSKETHSSVTANHPLLAKLEVAFAQYDAVYTKAAYSGKGKEVAQADKARDEIFASLKSFLAGYAQFHFAPNYQSAQALYEQMKVFGLNIDRLSYAEESAQMIKLIESFERPENQQHFQTLSIVDAFTTLKTKQEEFEKIFALQTNANAELRQQKSATNLRRDVEKSLRTYLDFLTAMSEIDPWKNLYADVHEVVKAARNSNLPATNKGKTELSE</sequence>
<dbReference type="InterPro" id="IPR046228">
    <property type="entry name" value="DUF6261"/>
</dbReference>
<comment type="caution">
    <text evidence="1">The sequence shown here is derived from an EMBL/GenBank/DDBJ whole genome shotgun (WGS) entry which is preliminary data.</text>
</comment>
<keyword evidence="4" id="KW-1185">Reference proteome</keyword>